<evidence type="ECO:0000313" key="3">
    <source>
        <dbReference type="Proteomes" id="UP000183315"/>
    </source>
</evidence>
<reference evidence="3" key="1">
    <citation type="submission" date="2016-10" db="EMBL/GenBank/DDBJ databases">
        <authorList>
            <person name="Varghese N."/>
        </authorList>
    </citation>
    <scope>NUCLEOTIDE SEQUENCE [LARGE SCALE GENOMIC DNA]</scope>
    <source>
        <strain evidence="3">DSM 24868</strain>
    </source>
</reference>
<dbReference type="Proteomes" id="UP000183315">
    <property type="component" value="Unassembled WGS sequence"/>
</dbReference>
<proteinExistence type="predicted"/>
<keyword evidence="3" id="KW-1185">Reference proteome</keyword>
<dbReference type="AlphaFoldDB" id="A0A1H7AD22"/>
<dbReference type="OrthoDB" id="5148819at2"/>
<feature type="transmembrane region" description="Helical" evidence="1">
    <location>
        <begin position="59"/>
        <end position="80"/>
    </location>
</feature>
<gene>
    <name evidence="2" type="ORF">SAMN05421637_2373</name>
</gene>
<feature type="transmembrane region" description="Helical" evidence="1">
    <location>
        <begin position="24"/>
        <end position="47"/>
    </location>
</feature>
<keyword evidence="1" id="KW-0812">Transmembrane</keyword>
<evidence type="ECO:0000313" key="2">
    <source>
        <dbReference type="EMBL" id="SEJ59760.1"/>
    </source>
</evidence>
<accession>A0A1H7AD22</accession>
<sequence>MVETVGTSVEDDARIAEGGNGVGITAFVTACLGLGPVAIVLGIIGLARWRSGAASRRSWPLAGLVLGIVGTLLVAAGWLLHQGSQTSDGAILAHAKVDVITVGNAVVERFAADPELTGVDVDITADGYVVDGAVVARTSEADVALTYEGSTAYDWCVTIAAGPDGGQTAAFTATGGLVAECPAG</sequence>
<organism evidence="2 3">
    <name type="scientific">Demequina mangrovi</name>
    <dbReference type="NCBI Taxonomy" id="1043493"/>
    <lineage>
        <taxon>Bacteria</taxon>
        <taxon>Bacillati</taxon>
        <taxon>Actinomycetota</taxon>
        <taxon>Actinomycetes</taxon>
        <taxon>Micrococcales</taxon>
        <taxon>Demequinaceae</taxon>
        <taxon>Demequina</taxon>
    </lineage>
</organism>
<evidence type="ECO:0008006" key="4">
    <source>
        <dbReference type="Google" id="ProtNLM"/>
    </source>
</evidence>
<protein>
    <recommendedName>
        <fullName evidence="4">DUF4190 domain-containing protein</fullName>
    </recommendedName>
</protein>
<dbReference type="EMBL" id="FNZI01000005">
    <property type="protein sequence ID" value="SEJ59760.1"/>
    <property type="molecule type" value="Genomic_DNA"/>
</dbReference>
<evidence type="ECO:0000256" key="1">
    <source>
        <dbReference type="SAM" id="Phobius"/>
    </source>
</evidence>
<dbReference type="STRING" id="1043493.SAMN05421637_2373"/>
<keyword evidence="1" id="KW-0472">Membrane</keyword>
<name>A0A1H7AD22_9MICO</name>
<dbReference type="RefSeq" id="WP_042214630.1">
    <property type="nucleotide sequence ID" value="NZ_BBLU01000007.1"/>
</dbReference>
<keyword evidence="1" id="KW-1133">Transmembrane helix</keyword>